<protein>
    <submittedName>
        <fullName evidence="2">Uncharacterized protein</fullName>
    </submittedName>
</protein>
<name>A0A4Y3RQW2_9ACTN</name>
<evidence type="ECO:0000313" key="2">
    <source>
        <dbReference type="EMBL" id="GEB60086.1"/>
    </source>
</evidence>
<accession>A0A4Y3RQW2</accession>
<evidence type="ECO:0000256" key="1">
    <source>
        <dbReference type="SAM" id="MobiDB-lite"/>
    </source>
</evidence>
<comment type="caution">
    <text evidence="2">The sequence shown here is derived from an EMBL/GenBank/DDBJ whole genome shotgun (WGS) entry which is preliminary data.</text>
</comment>
<evidence type="ECO:0000313" key="3">
    <source>
        <dbReference type="Proteomes" id="UP000315226"/>
    </source>
</evidence>
<dbReference type="EMBL" id="BJMN01000039">
    <property type="protein sequence ID" value="GEB60086.1"/>
    <property type="molecule type" value="Genomic_DNA"/>
</dbReference>
<feature type="region of interest" description="Disordered" evidence="1">
    <location>
        <begin position="1"/>
        <end position="70"/>
    </location>
</feature>
<sequence length="70" mass="7414">MRPSAASSAYPACAGGEQNETIPAQAGNSCGTRSPTTSRKGHPRTSREQDDPQGWRVIALGPSLHKHKDT</sequence>
<organism evidence="2 3">
    <name type="scientific">Streptomyces gardneri</name>
    <dbReference type="NCBI Taxonomy" id="66892"/>
    <lineage>
        <taxon>Bacteria</taxon>
        <taxon>Bacillati</taxon>
        <taxon>Actinomycetota</taxon>
        <taxon>Actinomycetes</taxon>
        <taxon>Kitasatosporales</taxon>
        <taxon>Streptomycetaceae</taxon>
        <taxon>Streptomyces</taxon>
    </lineage>
</organism>
<reference evidence="2 3" key="1">
    <citation type="submission" date="2019-06" db="EMBL/GenBank/DDBJ databases">
        <title>Whole genome shotgun sequence of Streptomyces gardneri NBRC 12865.</title>
        <authorList>
            <person name="Hosoyama A."/>
            <person name="Uohara A."/>
            <person name="Ohji S."/>
            <person name="Ichikawa N."/>
        </authorList>
    </citation>
    <scope>NUCLEOTIDE SEQUENCE [LARGE SCALE GENOMIC DNA]</scope>
    <source>
        <strain evidence="2 3">NBRC 12865</strain>
    </source>
</reference>
<proteinExistence type="predicted"/>
<dbReference type="AlphaFoldDB" id="A0A4Y3RQW2"/>
<feature type="compositionally biased region" description="Polar residues" evidence="1">
    <location>
        <begin position="18"/>
        <end position="38"/>
    </location>
</feature>
<gene>
    <name evidence="2" type="ORF">SGA01_56910</name>
</gene>
<dbReference type="Proteomes" id="UP000315226">
    <property type="component" value="Unassembled WGS sequence"/>
</dbReference>
<keyword evidence="3" id="KW-1185">Reference proteome</keyword>